<proteinExistence type="predicted"/>
<protein>
    <submittedName>
        <fullName evidence="1">Uncharacterized protein</fullName>
    </submittedName>
</protein>
<gene>
    <name evidence="1" type="ORF">SPARVUS_LOCUS6365452</name>
</gene>
<reference evidence="1" key="1">
    <citation type="submission" date="2023-05" db="EMBL/GenBank/DDBJ databases">
        <authorList>
            <person name="Stuckert A."/>
        </authorList>
    </citation>
    <scope>NUCLEOTIDE SEQUENCE</scope>
</reference>
<dbReference type="Proteomes" id="UP001162483">
    <property type="component" value="Unassembled WGS sequence"/>
</dbReference>
<organism evidence="1 2">
    <name type="scientific">Staurois parvus</name>
    <dbReference type="NCBI Taxonomy" id="386267"/>
    <lineage>
        <taxon>Eukaryota</taxon>
        <taxon>Metazoa</taxon>
        <taxon>Chordata</taxon>
        <taxon>Craniata</taxon>
        <taxon>Vertebrata</taxon>
        <taxon>Euteleostomi</taxon>
        <taxon>Amphibia</taxon>
        <taxon>Batrachia</taxon>
        <taxon>Anura</taxon>
        <taxon>Neobatrachia</taxon>
        <taxon>Ranoidea</taxon>
        <taxon>Ranidae</taxon>
        <taxon>Staurois</taxon>
    </lineage>
</organism>
<dbReference type="EMBL" id="CATNWA010014032">
    <property type="protein sequence ID" value="CAI9566379.1"/>
    <property type="molecule type" value="Genomic_DNA"/>
</dbReference>
<name>A0ABN9D1N4_9NEOB</name>
<accession>A0ABN9D1N4</accession>
<sequence>MLIKRPDGSAADAGGCFQTSPCIHCLCTLPGSVRHRDRCPLVSRRTQIAVWDLCVRSRFM</sequence>
<evidence type="ECO:0000313" key="1">
    <source>
        <dbReference type="EMBL" id="CAI9566379.1"/>
    </source>
</evidence>
<keyword evidence="2" id="KW-1185">Reference proteome</keyword>
<comment type="caution">
    <text evidence="1">The sequence shown here is derived from an EMBL/GenBank/DDBJ whole genome shotgun (WGS) entry which is preliminary data.</text>
</comment>
<evidence type="ECO:0000313" key="2">
    <source>
        <dbReference type="Proteomes" id="UP001162483"/>
    </source>
</evidence>